<comment type="caution">
    <text evidence="1">The sequence shown here is derived from an EMBL/GenBank/DDBJ whole genome shotgun (WGS) entry which is preliminary data.</text>
</comment>
<sequence>MDKKRIAFGWSGTLVPEVGEFFCEEPQGLGALFFQPRLRVGTLELLRALQSEGWEIWIYTLSHLPQSRIALYFRLNGIRLGGVITAQEHGSAHRAGRAPSRSQKHGPAFGLTLIADDKLGTRQAGLRHGFETILVTNCHKDWTGPILSHCRSLARQQEPEALALAA</sequence>
<name>A0A7W9W3M7_ARMRO</name>
<reference evidence="1 2" key="1">
    <citation type="submission" date="2020-08" db="EMBL/GenBank/DDBJ databases">
        <title>Genomic Encyclopedia of Type Strains, Phase IV (KMG-IV): sequencing the most valuable type-strain genomes for metagenomic binning, comparative biology and taxonomic classification.</title>
        <authorList>
            <person name="Goeker M."/>
        </authorList>
    </citation>
    <scope>NUCLEOTIDE SEQUENCE [LARGE SCALE GENOMIC DNA]</scope>
    <source>
        <strain evidence="1 2">DSM 23562</strain>
    </source>
</reference>
<dbReference type="RefSeq" id="WP_184192212.1">
    <property type="nucleotide sequence ID" value="NZ_JACHGW010000001.1"/>
</dbReference>
<dbReference type="Proteomes" id="UP000520814">
    <property type="component" value="Unassembled WGS sequence"/>
</dbReference>
<dbReference type="AlphaFoldDB" id="A0A7W9W3M7"/>
<evidence type="ECO:0000313" key="2">
    <source>
        <dbReference type="Proteomes" id="UP000520814"/>
    </source>
</evidence>
<dbReference type="EMBL" id="JACHGW010000001">
    <property type="protein sequence ID" value="MBB6048574.1"/>
    <property type="molecule type" value="Genomic_DNA"/>
</dbReference>
<evidence type="ECO:0000313" key="1">
    <source>
        <dbReference type="EMBL" id="MBB6048574.1"/>
    </source>
</evidence>
<evidence type="ECO:0008006" key="3">
    <source>
        <dbReference type="Google" id="ProtNLM"/>
    </source>
</evidence>
<gene>
    <name evidence="1" type="ORF">HNQ39_000336</name>
</gene>
<organism evidence="1 2">
    <name type="scientific">Armatimonas rosea</name>
    <dbReference type="NCBI Taxonomy" id="685828"/>
    <lineage>
        <taxon>Bacteria</taxon>
        <taxon>Bacillati</taxon>
        <taxon>Armatimonadota</taxon>
        <taxon>Armatimonadia</taxon>
        <taxon>Armatimonadales</taxon>
        <taxon>Armatimonadaceae</taxon>
        <taxon>Armatimonas</taxon>
    </lineage>
</organism>
<protein>
    <recommendedName>
        <fullName evidence="3">HAD family hydrolase</fullName>
    </recommendedName>
</protein>
<accession>A0A7W9W3M7</accession>
<proteinExistence type="predicted"/>
<keyword evidence="2" id="KW-1185">Reference proteome</keyword>